<evidence type="ECO:0000259" key="6">
    <source>
        <dbReference type="Pfam" id="PF14748"/>
    </source>
</evidence>
<dbReference type="PANTHER" id="PTHR11645">
    <property type="entry name" value="PYRROLINE-5-CARBOXYLATE REDUCTASE"/>
    <property type="match status" value="1"/>
</dbReference>
<dbReference type="InterPro" id="IPR008927">
    <property type="entry name" value="6-PGluconate_DH-like_C_sf"/>
</dbReference>
<dbReference type="SUPFAM" id="SSF48179">
    <property type="entry name" value="6-phosphogluconate dehydrogenase C-terminal domain-like"/>
    <property type="match status" value="1"/>
</dbReference>
<dbReference type="eggNOG" id="KOG3124">
    <property type="taxonomic scope" value="Eukaryota"/>
</dbReference>
<dbReference type="InterPro" id="IPR028939">
    <property type="entry name" value="P5C_Rdtase_cat_N"/>
</dbReference>
<accession>M2T3J2</accession>
<dbReference type="Pfam" id="PF14748">
    <property type="entry name" value="P5CR_dimer"/>
    <property type="match status" value="1"/>
</dbReference>
<evidence type="ECO:0008006" key="9">
    <source>
        <dbReference type="Google" id="ProtNLM"/>
    </source>
</evidence>
<feature type="region of interest" description="Disordered" evidence="4">
    <location>
        <begin position="323"/>
        <end position="343"/>
    </location>
</feature>
<dbReference type="FunFam" id="1.10.3730.10:FF:000001">
    <property type="entry name" value="Pyrroline-5-carboxylate reductase"/>
    <property type="match status" value="1"/>
</dbReference>
<dbReference type="InterPro" id="IPR036291">
    <property type="entry name" value="NAD(P)-bd_dom_sf"/>
</dbReference>
<dbReference type="OrthoDB" id="10263291at2759"/>
<dbReference type="GO" id="GO:0004735">
    <property type="term" value="F:pyrroline-5-carboxylate reductase activity"/>
    <property type="evidence" value="ECO:0007669"/>
    <property type="project" value="InterPro"/>
</dbReference>
<evidence type="ECO:0000256" key="3">
    <source>
        <dbReference type="ARBA" id="ARBA00023002"/>
    </source>
</evidence>
<dbReference type="HOGENOM" id="CLU_042344_1_1_1"/>
<dbReference type="InterPro" id="IPR029036">
    <property type="entry name" value="P5CR_dimer"/>
</dbReference>
<evidence type="ECO:0000259" key="5">
    <source>
        <dbReference type="Pfam" id="PF03807"/>
    </source>
</evidence>
<dbReference type="KEGG" id="bsc:COCSADRAFT_205083"/>
<dbReference type="GeneID" id="19134304"/>
<dbReference type="AlphaFoldDB" id="M2T3J2"/>
<evidence type="ECO:0000256" key="1">
    <source>
        <dbReference type="ARBA" id="ARBA00005525"/>
    </source>
</evidence>
<dbReference type="GO" id="GO:0055129">
    <property type="term" value="P:L-proline biosynthetic process"/>
    <property type="evidence" value="ECO:0007669"/>
    <property type="project" value="TreeGrafter"/>
</dbReference>
<dbReference type="STRING" id="665912.M2T3J2"/>
<organism evidence="7 8">
    <name type="scientific">Cochliobolus sativus (strain ND90Pr / ATCC 201652)</name>
    <name type="common">Common root rot and spot blotch fungus</name>
    <name type="synonym">Bipolaris sorokiniana</name>
    <dbReference type="NCBI Taxonomy" id="665912"/>
    <lineage>
        <taxon>Eukaryota</taxon>
        <taxon>Fungi</taxon>
        <taxon>Dikarya</taxon>
        <taxon>Ascomycota</taxon>
        <taxon>Pezizomycotina</taxon>
        <taxon>Dothideomycetes</taxon>
        <taxon>Pleosporomycetidae</taxon>
        <taxon>Pleosporales</taxon>
        <taxon>Pleosporineae</taxon>
        <taxon>Pleosporaceae</taxon>
        <taxon>Bipolaris</taxon>
    </lineage>
</organism>
<gene>
    <name evidence="7" type="ORF">COCSADRAFT_205083</name>
</gene>
<evidence type="ECO:0000313" key="8">
    <source>
        <dbReference type="Proteomes" id="UP000016934"/>
    </source>
</evidence>
<name>M2T3J2_COCSN</name>
<keyword evidence="2" id="KW-0521">NADP</keyword>
<dbReference type="EMBL" id="KB445637">
    <property type="protein sequence ID" value="EMD69000.1"/>
    <property type="molecule type" value="Genomic_DNA"/>
</dbReference>
<protein>
    <recommendedName>
        <fullName evidence="9">Pyrroline-5-carboxylate reductase dimerisation domain-containing protein</fullName>
    </recommendedName>
</protein>
<feature type="domain" description="Pyrroline-5-carboxylate reductase dimerisation" evidence="6">
    <location>
        <begin position="220"/>
        <end position="323"/>
    </location>
</feature>
<proteinExistence type="inferred from homology"/>
<dbReference type="SUPFAM" id="SSF51735">
    <property type="entry name" value="NAD(P)-binding Rossmann-fold domains"/>
    <property type="match status" value="1"/>
</dbReference>
<dbReference type="Proteomes" id="UP000016934">
    <property type="component" value="Unassembled WGS sequence"/>
</dbReference>
<keyword evidence="3" id="KW-0560">Oxidoreductase</keyword>
<reference evidence="7 8" key="1">
    <citation type="journal article" date="2012" name="PLoS Pathog.">
        <title>Diverse lifestyles and strategies of plant pathogenesis encoded in the genomes of eighteen Dothideomycetes fungi.</title>
        <authorList>
            <person name="Ohm R.A."/>
            <person name="Feau N."/>
            <person name="Henrissat B."/>
            <person name="Schoch C.L."/>
            <person name="Horwitz B.A."/>
            <person name="Barry K.W."/>
            <person name="Condon B.J."/>
            <person name="Copeland A.C."/>
            <person name="Dhillon B."/>
            <person name="Glaser F."/>
            <person name="Hesse C.N."/>
            <person name="Kosti I."/>
            <person name="LaButti K."/>
            <person name="Lindquist E.A."/>
            <person name="Lucas S."/>
            <person name="Salamov A.A."/>
            <person name="Bradshaw R.E."/>
            <person name="Ciuffetti L."/>
            <person name="Hamelin R.C."/>
            <person name="Kema G.H.J."/>
            <person name="Lawrence C."/>
            <person name="Scott J.A."/>
            <person name="Spatafora J.W."/>
            <person name="Turgeon B.G."/>
            <person name="de Wit P.J.G.M."/>
            <person name="Zhong S."/>
            <person name="Goodwin S.B."/>
            <person name="Grigoriev I.V."/>
        </authorList>
    </citation>
    <scope>NUCLEOTIDE SEQUENCE [LARGE SCALE GENOMIC DNA]</scope>
    <source>
        <strain evidence="8">ND90Pr / ATCC 201652</strain>
    </source>
</reference>
<evidence type="ECO:0000256" key="4">
    <source>
        <dbReference type="SAM" id="MobiDB-lite"/>
    </source>
</evidence>
<evidence type="ECO:0000256" key="2">
    <source>
        <dbReference type="ARBA" id="ARBA00022857"/>
    </source>
</evidence>
<dbReference type="Gene3D" id="1.10.3730.10">
    <property type="entry name" value="ProC C-terminal domain-like"/>
    <property type="match status" value="1"/>
</dbReference>
<comment type="similarity">
    <text evidence="1">Belongs to the pyrroline-5-carboxylate reductase family.</text>
</comment>
<reference evidence="8" key="2">
    <citation type="journal article" date="2013" name="PLoS Genet.">
        <title>Comparative genome structure, secondary metabolite, and effector coding capacity across Cochliobolus pathogens.</title>
        <authorList>
            <person name="Condon B.J."/>
            <person name="Leng Y."/>
            <person name="Wu D."/>
            <person name="Bushley K.E."/>
            <person name="Ohm R.A."/>
            <person name="Otillar R."/>
            <person name="Martin J."/>
            <person name="Schackwitz W."/>
            <person name="Grimwood J."/>
            <person name="MohdZainudin N."/>
            <person name="Xue C."/>
            <person name="Wang R."/>
            <person name="Manning V.A."/>
            <person name="Dhillon B."/>
            <person name="Tu Z.J."/>
            <person name="Steffenson B.J."/>
            <person name="Salamov A."/>
            <person name="Sun H."/>
            <person name="Lowry S."/>
            <person name="LaButti K."/>
            <person name="Han J."/>
            <person name="Copeland A."/>
            <person name="Lindquist E."/>
            <person name="Barry K."/>
            <person name="Schmutz J."/>
            <person name="Baker S.E."/>
            <person name="Ciuffetti L.M."/>
            <person name="Grigoriev I.V."/>
            <person name="Zhong S."/>
            <person name="Turgeon B.G."/>
        </authorList>
    </citation>
    <scope>NUCLEOTIDE SEQUENCE [LARGE SCALE GENOMIC DNA]</scope>
    <source>
        <strain evidence="8">ND90Pr / ATCC 201652</strain>
    </source>
</reference>
<keyword evidence="8" id="KW-1185">Reference proteome</keyword>
<dbReference type="InterPro" id="IPR000304">
    <property type="entry name" value="Pyrroline-COOH_reductase"/>
</dbReference>
<evidence type="ECO:0000313" key="7">
    <source>
        <dbReference type="EMBL" id="EMD69000.1"/>
    </source>
</evidence>
<feature type="domain" description="Pyrroline-5-carboxylate reductase catalytic N-terminal" evidence="5">
    <location>
        <begin position="6"/>
        <end position="105"/>
    </location>
</feature>
<sequence>MTQNRLCILGCGNLGTPILTGLLNSPNPTQFTHYTACISSAASESRLNTLFAAHIATGKLSIARSTPSIADAIQHSSVILLAVDPSQVTSLLLAVDPSQVTSLLLSSPSIASAFHLPPPNDSTEKGKLVISVIAGLSTTSLSSLLSPTPSPSQSTNASIPTPEHELHILRALPTIHAQISHSHTAIQLPPSPSDPPFPPTHLETATSLFSAIGTTTLVHEHHMAATTAVSGSTPAFWAVIVDAMVDAAVAVGLPRGMAQEQVYRSMAGSAAMFLAGWKTGEVRDMGTSPEGCTIGGIMVLEEMGVRGAVGRAVRESVTIAREMGREQDRGQGGGRHVNDTRRV</sequence>
<dbReference type="PANTHER" id="PTHR11645:SF27">
    <property type="entry name" value="HYPOTHETICAL PYRROLINE-5-CARBOXYLATE REDUCTASE (EUROFUNG)"/>
    <property type="match status" value="1"/>
</dbReference>
<dbReference type="Gene3D" id="3.40.50.720">
    <property type="entry name" value="NAD(P)-binding Rossmann-like Domain"/>
    <property type="match status" value="1"/>
</dbReference>
<dbReference type="Pfam" id="PF03807">
    <property type="entry name" value="F420_oxidored"/>
    <property type="match status" value="1"/>
</dbReference>
<dbReference type="OMA" id="PHIENLQ"/>
<dbReference type="HAMAP" id="MF_01925">
    <property type="entry name" value="P5C_reductase"/>
    <property type="match status" value="1"/>
</dbReference>
<dbReference type="RefSeq" id="XP_007694462.1">
    <property type="nucleotide sequence ID" value="XM_007696272.1"/>
</dbReference>